<protein>
    <recommendedName>
        <fullName evidence="4">Membrane protein of ER body-like protein</fullName>
    </recommendedName>
</protein>
<dbReference type="PANTHER" id="PTHR38937">
    <property type="entry name" value="MEMBRANE PROTEIN OF ER BODY-LIKE PROTEIN"/>
    <property type="match status" value="1"/>
</dbReference>
<organism evidence="2 3">
    <name type="scientific">Flemingia macrophylla</name>
    <dbReference type="NCBI Taxonomy" id="520843"/>
    <lineage>
        <taxon>Eukaryota</taxon>
        <taxon>Viridiplantae</taxon>
        <taxon>Streptophyta</taxon>
        <taxon>Embryophyta</taxon>
        <taxon>Tracheophyta</taxon>
        <taxon>Spermatophyta</taxon>
        <taxon>Magnoliopsida</taxon>
        <taxon>eudicotyledons</taxon>
        <taxon>Gunneridae</taxon>
        <taxon>Pentapetalae</taxon>
        <taxon>rosids</taxon>
        <taxon>fabids</taxon>
        <taxon>Fabales</taxon>
        <taxon>Fabaceae</taxon>
        <taxon>Papilionoideae</taxon>
        <taxon>50 kb inversion clade</taxon>
        <taxon>NPAAA clade</taxon>
        <taxon>indigoferoid/millettioid clade</taxon>
        <taxon>Phaseoleae</taxon>
        <taxon>Flemingia</taxon>
    </lineage>
</organism>
<keyword evidence="1" id="KW-1133">Transmembrane helix</keyword>
<dbReference type="EMBL" id="JBGMDY010000010">
    <property type="protein sequence ID" value="KAL2319277.1"/>
    <property type="molecule type" value="Genomic_DNA"/>
</dbReference>
<dbReference type="PANTHER" id="PTHR38937:SF2">
    <property type="entry name" value="MEMBRANE PROTEIN OF ER BODY-LIKE PROTEIN ISOFORM X1"/>
    <property type="match status" value="1"/>
</dbReference>
<gene>
    <name evidence="2" type="ORF">Fmac_028246</name>
</gene>
<evidence type="ECO:0000313" key="3">
    <source>
        <dbReference type="Proteomes" id="UP001603857"/>
    </source>
</evidence>
<keyword evidence="3" id="KW-1185">Reference proteome</keyword>
<feature type="transmembrane region" description="Helical" evidence="1">
    <location>
        <begin position="214"/>
        <end position="233"/>
    </location>
</feature>
<name>A0ABD1L6Y9_9FABA</name>
<feature type="transmembrane region" description="Helical" evidence="1">
    <location>
        <begin position="180"/>
        <end position="202"/>
    </location>
</feature>
<dbReference type="InterPro" id="IPR052843">
    <property type="entry name" value="ER_body_metal_sequester"/>
</dbReference>
<feature type="transmembrane region" description="Helical" evidence="1">
    <location>
        <begin position="245"/>
        <end position="267"/>
    </location>
</feature>
<sequence length="299" mass="32286">MNLNHLIYCNEMMCICWAGPTEEVDASESTPLITPTVAATASSKTLIIPKKSGKQPEIGLPDETQDHVEVKIDEADTGAAEDVTTVSATASSKTLEILKSIVYGGLLESLASLSVVTSAASADATTLNIVALAIANLIGGLIVLGHNLKELRSEQPKRAENDTDVVVDRYNELLGQRENFTFHAFIAILSFIVFGLVPPVVYGFSFRESDDKDLRLAAVAGASLLCISFLSIAKTYTMRPNKYLTYIQTVLYYVSTGAVASVLAYIVGDLVKKLIQKVGWFESASNFALQISKMNVQQP</sequence>
<reference evidence="2 3" key="1">
    <citation type="submission" date="2024-08" db="EMBL/GenBank/DDBJ databases">
        <title>Insights into the chromosomal genome structure of Flemingia macrophylla.</title>
        <authorList>
            <person name="Ding Y."/>
            <person name="Zhao Y."/>
            <person name="Bi W."/>
            <person name="Wu M."/>
            <person name="Zhao G."/>
            <person name="Gong Y."/>
            <person name="Li W."/>
            <person name="Zhang P."/>
        </authorList>
    </citation>
    <scope>NUCLEOTIDE SEQUENCE [LARGE SCALE GENOMIC DNA]</scope>
    <source>
        <strain evidence="2">DYQJB</strain>
        <tissue evidence="2">Leaf</tissue>
    </source>
</reference>
<evidence type="ECO:0000256" key="1">
    <source>
        <dbReference type="SAM" id="Phobius"/>
    </source>
</evidence>
<feature type="transmembrane region" description="Helical" evidence="1">
    <location>
        <begin position="127"/>
        <end position="148"/>
    </location>
</feature>
<evidence type="ECO:0008006" key="4">
    <source>
        <dbReference type="Google" id="ProtNLM"/>
    </source>
</evidence>
<proteinExistence type="predicted"/>
<accession>A0ABD1L6Y9</accession>
<keyword evidence="1" id="KW-0812">Transmembrane</keyword>
<dbReference type="AlphaFoldDB" id="A0ABD1L6Y9"/>
<comment type="caution">
    <text evidence="2">The sequence shown here is derived from an EMBL/GenBank/DDBJ whole genome shotgun (WGS) entry which is preliminary data.</text>
</comment>
<keyword evidence="1" id="KW-0472">Membrane</keyword>
<evidence type="ECO:0000313" key="2">
    <source>
        <dbReference type="EMBL" id="KAL2319277.1"/>
    </source>
</evidence>
<dbReference type="Proteomes" id="UP001603857">
    <property type="component" value="Unassembled WGS sequence"/>
</dbReference>
<feature type="transmembrane region" description="Helical" evidence="1">
    <location>
        <begin position="101"/>
        <end position="121"/>
    </location>
</feature>